<name>H0E5X1_9ACTN</name>
<dbReference type="AlphaFoldDB" id="H0E5X1"/>
<accession>H0E5X1</accession>
<evidence type="ECO:0000313" key="1">
    <source>
        <dbReference type="EMBL" id="EHN10912.1"/>
    </source>
</evidence>
<protein>
    <submittedName>
        <fullName evidence="1">Uncharacterized protein</fullName>
    </submittedName>
</protein>
<evidence type="ECO:0000313" key="2">
    <source>
        <dbReference type="Proteomes" id="UP000005143"/>
    </source>
</evidence>
<dbReference type="RefSeq" id="WP_007574888.1">
    <property type="nucleotide sequence ID" value="NZ_AGUD01000196.1"/>
</dbReference>
<keyword evidence="2" id="KW-1185">Reference proteome</keyword>
<dbReference type="Proteomes" id="UP000005143">
    <property type="component" value="Unassembled WGS sequence"/>
</dbReference>
<reference evidence="1 2" key="1">
    <citation type="journal article" date="2013" name="Biodegradation">
        <title>Quantitative proteomic analysis of ibuprofen-degrading Patulibacter sp. strain I11.</title>
        <authorList>
            <person name="Almeida B."/>
            <person name="Kjeldal H."/>
            <person name="Lolas I."/>
            <person name="Knudsen A.D."/>
            <person name="Carvalho G."/>
            <person name="Nielsen K.L."/>
            <person name="Barreto Crespo M.T."/>
            <person name="Stensballe A."/>
            <person name="Nielsen J.L."/>
        </authorList>
    </citation>
    <scope>NUCLEOTIDE SEQUENCE [LARGE SCALE GENOMIC DNA]</scope>
    <source>
        <strain evidence="1 2">I11</strain>
    </source>
</reference>
<comment type="caution">
    <text evidence="1">The sequence shown here is derived from an EMBL/GenBank/DDBJ whole genome shotgun (WGS) entry which is preliminary data.</text>
</comment>
<proteinExistence type="predicted"/>
<gene>
    <name evidence="1" type="ORF">PAI11_22220</name>
</gene>
<dbReference type="EMBL" id="AGUD01000196">
    <property type="protein sequence ID" value="EHN10912.1"/>
    <property type="molecule type" value="Genomic_DNA"/>
</dbReference>
<organism evidence="1 2">
    <name type="scientific">Patulibacter medicamentivorans</name>
    <dbReference type="NCBI Taxonomy" id="1097667"/>
    <lineage>
        <taxon>Bacteria</taxon>
        <taxon>Bacillati</taxon>
        <taxon>Actinomycetota</taxon>
        <taxon>Thermoleophilia</taxon>
        <taxon>Solirubrobacterales</taxon>
        <taxon>Patulibacteraceae</taxon>
        <taxon>Patulibacter</taxon>
    </lineage>
</organism>
<sequence length="160" mass="17967">MRRIASRDGLSYTTALRTLEAQERLLAGLEEMLKRLRDFLNERPLHRLWLVHGFEEGDITLVDIDQVPLGGGGRHGVQMTLMQPVVWEVLPKVIPARASDVPSTKEVDNLKLLLTNYIDSGELGNARVAEWRVERDESEVPSAGTARDAQWTVTLTVVPE</sequence>